<reference evidence="2 3" key="1">
    <citation type="submission" date="2016-11" db="EMBL/GenBank/DDBJ databases">
        <authorList>
            <person name="Jaros S."/>
            <person name="Januszkiewicz K."/>
            <person name="Wedrychowicz H."/>
        </authorList>
    </citation>
    <scope>NUCLEOTIDE SEQUENCE [LARGE SCALE GENOMIC DNA]</scope>
    <source>
        <strain evidence="2 3">DSM 27063</strain>
    </source>
</reference>
<organism evidence="2 3">
    <name type="scientific">Tangfeifania diversioriginum</name>
    <dbReference type="NCBI Taxonomy" id="1168035"/>
    <lineage>
        <taxon>Bacteria</taxon>
        <taxon>Pseudomonadati</taxon>
        <taxon>Bacteroidota</taxon>
        <taxon>Bacteroidia</taxon>
        <taxon>Marinilabiliales</taxon>
        <taxon>Prolixibacteraceae</taxon>
        <taxon>Tangfeifania</taxon>
    </lineage>
</organism>
<dbReference type="PANTHER" id="PTHR37030">
    <property type="entry name" value="NUCLEOTIDYLTRANSFERASE"/>
    <property type="match status" value="1"/>
</dbReference>
<accession>A0A1M6J7Z1</accession>
<dbReference type="EMBL" id="FQZE01000019">
    <property type="protein sequence ID" value="SHJ42757.1"/>
    <property type="molecule type" value="Genomic_DNA"/>
</dbReference>
<protein>
    <submittedName>
        <fullName evidence="2">Nucleotidyltransferase domain-containing protein</fullName>
    </submittedName>
</protein>
<gene>
    <name evidence="2" type="ORF">SAMN05444280_11929</name>
</gene>
<dbReference type="AlphaFoldDB" id="A0A1M6J7Z1"/>
<dbReference type="STRING" id="1168035.SAMN05444280_11929"/>
<keyword evidence="3" id="KW-1185">Reference proteome</keyword>
<dbReference type="RefSeq" id="WP_073169998.1">
    <property type="nucleotide sequence ID" value="NZ_FQZE01000019.1"/>
</dbReference>
<dbReference type="OrthoDB" id="9803106at2"/>
<dbReference type="GO" id="GO:0016740">
    <property type="term" value="F:transferase activity"/>
    <property type="evidence" value="ECO:0007669"/>
    <property type="project" value="UniProtKB-KW"/>
</dbReference>
<dbReference type="Gene3D" id="3.30.460.10">
    <property type="entry name" value="Beta Polymerase, domain 2"/>
    <property type="match status" value="1"/>
</dbReference>
<dbReference type="InterPro" id="IPR043519">
    <property type="entry name" value="NT_sf"/>
</dbReference>
<sequence length="106" mass="12294">MISQDKIEEIKQKIVNNFNPKQILLIGSYASGTQNNDSDLDLLIVKDSDLPRQRRAFNIRKSLIGNRIPMDILVYTPDEFESEKNEKYSFINSALKNSRLLYDQSK</sequence>
<name>A0A1M6J7Z1_9BACT</name>
<dbReference type="Proteomes" id="UP000184050">
    <property type="component" value="Unassembled WGS sequence"/>
</dbReference>
<feature type="domain" description="Polymerase beta nucleotidyltransferase" evidence="1">
    <location>
        <begin position="8"/>
        <end position="105"/>
    </location>
</feature>
<evidence type="ECO:0000313" key="3">
    <source>
        <dbReference type="Proteomes" id="UP000184050"/>
    </source>
</evidence>
<evidence type="ECO:0000259" key="1">
    <source>
        <dbReference type="Pfam" id="PF18765"/>
    </source>
</evidence>
<dbReference type="CDD" id="cd05403">
    <property type="entry name" value="NT_KNTase_like"/>
    <property type="match status" value="1"/>
</dbReference>
<dbReference type="InterPro" id="IPR041633">
    <property type="entry name" value="Polbeta"/>
</dbReference>
<dbReference type="Pfam" id="PF18765">
    <property type="entry name" value="Polbeta"/>
    <property type="match status" value="1"/>
</dbReference>
<dbReference type="SUPFAM" id="SSF81301">
    <property type="entry name" value="Nucleotidyltransferase"/>
    <property type="match status" value="1"/>
</dbReference>
<dbReference type="PANTHER" id="PTHR37030:SF1">
    <property type="entry name" value="NUCLEOTIDYLTRANSFERASE"/>
    <property type="match status" value="1"/>
</dbReference>
<evidence type="ECO:0000313" key="2">
    <source>
        <dbReference type="EMBL" id="SHJ42757.1"/>
    </source>
</evidence>
<proteinExistence type="predicted"/>
<keyword evidence="2" id="KW-0808">Transferase</keyword>